<evidence type="ECO:0000313" key="1">
    <source>
        <dbReference type="EMBL" id="EKO49554.1"/>
    </source>
</evidence>
<keyword evidence="2" id="KW-1185">Reference proteome</keyword>
<reference evidence="1" key="1">
    <citation type="submission" date="2012-10" db="EMBL/GenBank/DDBJ databases">
        <authorList>
            <person name="Harkins D.M."/>
            <person name="Durkin A.S."/>
            <person name="Brinkac L.M."/>
            <person name="Selengut J.D."/>
            <person name="Sanka R."/>
            <person name="DePew J."/>
            <person name="Purushe J."/>
            <person name="Picardeau M."/>
            <person name="Werts C."/>
            <person name="Goarant C."/>
            <person name="Vinetz J.M."/>
            <person name="Sutton G.G."/>
            <person name="Nelson W.C."/>
            <person name="Fouts D.E."/>
        </authorList>
    </citation>
    <scope>NUCLEOTIDE SEQUENCE [LARGE SCALE GENOMIC DNA]</scope>
    <source>
        <strain evidence="1">200802841</strain>
    </source>
</reference>
<gene>
    <name evidence="1" type="ORF">LEP1GSC131_1860</name>
</gene>
<accession>A0A828Y3A6</accession>
<dbReference type="EMBL" id="AKWH02000083">
    <property type="protein sequence ID" value="EKO49554.1"/>
    <property type="molecule type" value="Genomic_DNA"/>
</dbReference>
<comment type="caution">
    <text evidence="1">The sequence shown here is derived from an EMBL/GenBank/DDBJ whole genome shotgun (WGS) entry which is preliminary data.</text>
</comment>
<dbReference type="AlphaFoldDB" id="A0A828Y3A6"/>
<protein>
    <submittedName>
        <fullName evidence="1">Uncharacterized protein</fullName>
    </submittedName>
</protein>
<dbReference type="Proteomes" id="UP000006339">
    <property type="component" value="Unassembled WGS sequence"/>
</dbReference>
<name>A0A828Y3A6_9LEPT</name>
<evidence type="ECO:0000313" key="2">
    <source>
        <dbReference type="Proteomes" id="UP000006339"/>
    </source>
</evidence>
<proteinExistence type="predicted"/>
<sequence>MSGGLTIQLDTMEKNKNADLIFIKILFKNRPKLNRIESRSRNSNL</sequence>
<organism evidence="1 2">
    <name type="scientific">Leptospira kirschneri str. 200802841</name>
    <dbReference type="NCBI Taxonomy" id="1193047"/>
    <lineage>
        <taxon>Bacteria</taxon>
        <taxon>Pseudomonadati</taxon>
        <taxon>Spirochaetota</taxon>
        <taxon>Spirochaetia</taxon>
        <taxon>Leptospirales</taxon>
        <taxon>Leptospiraceae</taxon>
        <taxon>Leptospira</taxon>
    </lineage>
</organism>